<protein>
    <submittedName>
        <fullName evidence="1">Uncharacterized protein</fullName>
    </submittedName>
</protein>
<comment type="caution">
    <text evidence="1">The sequence shown here is derived from an EMBL/GenBank/DDBJ whole genome shotgun (WGS) entry which is preliminary data.</text>
</comment>
<reference evidence="1 2" key="1">
    <citation type="submission" date="2023-09" db="EMBL/GenBank/DDBJ databases">
        <title>Genomes of two closely related lineages of the louse Polyplax serrata with different host specificities.</title>
        <authorList>
            <person name="Martinu J."/>
            <person name="Tarabai H."/>
            <person name="Stefka J."/>
            <person name="Hypsa V."/>
        </authorList>
    </citation>
    <scope>NUCLEOTIDE SEQUENCE [LARGE SCALE GENOMIC DNA]</scope>
    <source>
        <strain evidence="1">98ZLc_SE</strain>
    </source>
</reference>
<evidence type="ECO:0000313" key="2">
    <source>
        <dbReference type="Proteomes" id="UP001359485"/>
    </source>
</evidence>
<name>A0ABR1ASK4_POLSC</name>
<organism evidence="1 2">
    <name type="scientific">Polyplax serrata</name>
    <name type="common">Common mouse louse</name>
    <dbReference type="NCBI Taxonomy" id="468196"/>
    <lineage>
        <taxon>Eukaryota</taxon>
        <taxon>Metazoa</taxon>
        <taxon>Ecdysozoa</taxon>
        <taxon>Arthropoda</taxon>
        <taxon>Hexapoda</taxon>
        <taxon>Insecta</taxon>
        <taxon>Pterygota</taxon>
        <taxon>Neoptera</taxon>
        <taxon>Paraneoptera</taxon>
        <taxon>Psocodea</taxon>
        <taxon>Troctomorpha</taxon>
        <taxon>Phthiraptera</taxon>
        <taxon>Anoplura</taxon>
        <taxon>Polyplacidae</taxon>
        <taxon>Polyplax</taxon>
    </lineage>
</organism>
<proteinExistence type="predicted"/>
<dbReference type="Proteomes" id="UP001359485">
    <property type="component" value="Unassembled WGS sequence"/>
</dbReference>
<accession>A0ABR1ASK4</accession>
<evidence type="ECO:0000313" key="1">
    <source>
        <dbReference type="EMBL" id="KAK6626920.1"/>
    </source>
</evidence>
<dbReference type="EMBL" id="JAWJWF010000045">
    <property type="protein sequence ID" value="KAK6626920.1"/>
    <property type="molecule type" value="Genomic_DNA"/>
</dbReference>
<keyword evidence="2" id="KW-1185">Reference proteome</keyword>
<gene>
    <name evidence="1" type="ORF">RUM44_009397</name>
</gene>
<sequence>MDREPEPYPKGIAVSHHTQKIDHLPQLDYRFEKALITRAVGPSVLVKDHLNLVMFLYRFGQSNCTIDSTIHKVMDEVKESSHAMSQLDDWRPGNVKIAEIIHENISSLFLQVRTNELCSTCDCSKKLFDLKMLF</sequence>